<dbReference type="RefSeq" id="WP_182529234.1">
    <property type="nucleotide sequence ID" value="NZ_JACGXL010000001.1"/>
</dbReference>
<reference evidence="1 2" key="1">
    <citation type="submission" date="2020-07" db="EMBL/GenBank/DDBJ databases">
        <title>Genomic Encyclopedia of Type Strains, Phase IV (KMG-V): Genome sequencing to study the core and pangenomes of soil and plant-associated prokaryotes.</title>
        <authorList>
            <person name="Whitman W."/>
        </authorList>
    </citation>
    <scope>NUCLEOTIDE SEQUENCE [LARGE SCALE GENOMIC DNA]</scope>
    <source>
        <strain evidence="1 2">RH2WT43</strain>
    </source>
</reference>
<name>A0A839EUN5_9GAMM</name>
<proteinExistence type="predicted"/>
<dbReference type="AlphaFoldDB" id="A0A839EUN5"/>
<protein>
    <submittedName>
        <fullName evidence="1">Uncharacterized protein</fullName>
    </submittedName>
</protein>
<evidence type="ECO:0000313" key="2">
    <source>
        <dbReference type="Proteomes" id="UP000550401"/>
    </source>
</evidence>
<comment type="caution">
    <text evidence="1">The sequence shown here is derived from an EMBL/GenBank/DDBJ whole genome shotgun (WGS) entry which is preliminary data.</text>
</comment>
<dbReference type="Proteomes" id="UP000550401">
    <property type="component" value="Unassembled WGS sequence"/>
</dbReference>
<sequence length="77" mass="9023">MNREALIDAAIIAVEYELRILRRNYSLDTASLRFDLASPLRYRDALDRIERDYNIDVCLPMELMEMLHERPALKAVA</sequence>
<evidence type="ECO:0000313" key="1">
    <source>
        <dbReference type="EMBL" id="MBA8886126.1"/>
    </source>
</evidence>
<organism evidence="1 2">
    <name type="scientific">Dokdonella fugitiva</name>
    <dbReference type="NCBI Taxonomy" id="328517"/>
    <lineage>
        <taxon>Bacteria</taxon>
        <taxon>Pseudomonadati</taxon>
        <taxon>Pseudomonadota</taxon>
        <taxon>Gammaproteobacteria</taxon>
        <taxon>Lysobacterales</taxon>
        <taxon>Rhodanobacteraceae</taxon>
        <taxon>Dokdonella</taxon>
    </lineage>
</organism>
<accession>A0A839EUN5</accession>
<gene>
    <name evidence="1" type="ORF">FHW12_000317</name>
</gene>
<dbReference type="EMBL" id="JACGXL010000001">
    <property type="protein sequence ID" value="MBA8886126.1"/>
    <property type="molecule type" value="Genomic_DNA"/>
</dbReference>
<keyword evidence="2" id="KW-1185">Reference proteome</keyword>